<name>M5FSI1_DACPD</name>
<dbReference type="GO" id="GO:0005786">
    <property type="term" value="C:signal recognition particle, endoplasmic reticulum targeting"/>
    <property type="evidence" value="ECO:0007669"/>
    <property type="project" value="TreeGrafter"/>
</dbReference>
<dbReference type="EMBL" id="JH795867">
    <property type="protein sequence ID" value="EJU00401.1"/>
    <property type="molecule type" value="Genomic_DNA"/>
</dbReference>
<reference evidence="3 4" key="1">
    <citation type="journal article" date="2012" name="Science">
        <title>The Paleozoic origin of enzymatic lignin decomposition reconstructed from 31 fungal genomes.</title>
        <authorList>
            <person name="Floudas D."/>
            <person name="Binder M."/>
            <person name="Riley R."/>
            <person name="Barry K."/>
            <person name="Blanchette R.A."/>
            <person name="Henrissat B."/>
            <person name="Martinez A.T."/>
            <person name="Otillar R."/>
            <person name="Spatafora J.W."/>
            <person name="Yadav J.S."/>
            <person name="Aerts A."/>
            <person name="Benoit I."/>
            <person name="Boyd A."/>
            <person name="Carlson A."/>
            <person name="Copeland A."/>
            <person name="Coutinho P.M."/>
            <person name="de Vries R.P."/>
            <person name="Ferreira P."/>
            <person name="Findley K."/>
            <person name="Foster B."/>
            <person name="Gaskell J."/>
            <person name="Glotzer D."/>
            <person name="Gorecki P."/>
            <person name="Heitman J."/>
            <person name="Hesse C."/>
            <person name="Hori C."/>
            <person name="Igarashi K."/>
            <person name="Jurgens J.A."/>
            <person name="Kallen N."/>
            <person name="Kersten P."/>
            <person name="Kohler A."/>
            <person name="Kuees U."/>
            <person name="Kumar T.K.A."/>
            <person name="Kuo A."/>
            <person name="LaButti K."/>
            <person name="Larrondo L.F."/>
            <person name="Lindquist E."/>
            <person name="Ling A."/>
            <person name="Lombard V."/>
            <person name="Lucas S."/>
            <person name="Lundell T."/>
            <person name="Martin R."/>
            <person name="McLaughlin D.J."/>
            <person name="Morgenstern I."/>
            <person name="Morin E."/>
            <person name="Murat C."/>
            <person name="Nagy L.G."/>
            <person name="Nolan M."/>
            <person name="Ohm R.A."/>
            <person name="Patyshakuliyeva A."/>
            <person name="Rokas A."/>
            <person name="Ruiz-Duenas F.J."/>
            <person name="Sabat G."/>
            <person name="Salamov A."/>
            <person name="Samejima M."/>
            <person name="Schmutz J."/>
            <person name="Slot J.C."/>
            <person name="St John F."/>
            <person name="Stenlid J."/>
            <person name="Sun H."/>
            <person name="Sun S."/>
            <person name="Syed K."/>
            <person name="Tsang A."/>
            <person name="Wiebenga A."/>
            <person name="Young D."/>
            <person name="Pisabarro A."/>
            <person name="Eastwood D.C."/>
            <person name="Martin F."/>
            <person name="Cullen D."/>
            <person name="Grigoriev I.V."/>
            <person name="Hibbett D.S."/>
        </authorList>
    </citation>
    <scope>NUCLEOTIDE SEQUENCE [LARGE SCALE GENOMIC DNA]</scope>
    <source>
        <strain evidence="3 4">DJM-731 SS1</strain>
    </source>
</reference>
<proteinExistence type="predicted"/>
<feature type="compositionally biased region" description="Basic residues" evidence="1">
    <location>
        <begin position="118"/>
        <end position="127"/>
    </location>
</feature>
<dbReference type="GeneID" id="63691565"/>
<dbReference type="PANTHER" id="PTHR12834">
    <property type="entry name" value="SIGNAL RECOGNITION PARTICLE 9 KDA PROTEIN"/>
    <property type="match status" value="1"/>
</dbReference>
<organism evidence="3 4">
    <name type="scientific">Dacryopinax primogenitus (strain DJM 731)</name>
    <name type="common">Brown rot fungus</name>
    <dbReference type="NCBI Taxonomy" id="1858805"/>
    <lineage>
        <taxon>Eukaryota</taxon>
        <taxon>Fungi</taxon>
        <taxon>Dikarya</taxon>
        <taxon>Basidiomycota</taxon>
        <taxon>Agaricomycotina</taxon>
        <taxon>Dacrymycetes</taxon>
        <taxon>Dacrymycetales</taxon>
        <taxon>Dacrymycetaceae</taxon>
        <taxon>Dacryopinax</taxon>
    </lineage>
</organism>
<accession>M5FSI1</accession>
<dbReference type="HOGENOM" id="CLU_144337_0_0_1"/>
<evidence type="ECO:0000256" key="1">
    <source>
        <dbReference type="SAM" id="MobiDB-lite"/>
    </source>
</evidence>
<dbReference type="RefSeq" id="XP_040627298.1">
    <property type="nucleotide sequence ID" value="XM_040776503.1"/>
</dbReference>
<feature type="compositionally biased region" description="Basic and acidic residues" evidence="1">
    <location>
        <begin position="88"/>
        <end position="101"/>
    </location>
</feature>
<sequence length="127" mass="14155">MYITFWPEFARRAEELYAASPTKTRYVVKYRTEKNLLVLKITDDVTCLQHKTHSSLLLNRFDALNLQLMKRMRARPDPPALVEDAMAVDDRASVPKAEEVKGSGQPHVASSAGAGGGGKKKKKKGKK</sequence>
<dbReference type="InterPro" id="IPR039914">
    <property type="entry name" value="SRP9-like"/>
</dbReference>
<dbReference type="PANTHER" id="PTHR12834:SF12">
    <property type="entry name" value="SIGNAL RECOGNITION PARTICLE 9 KDA PROTEIN"/>
    <property type="match status" value="1"/>
</dbReference>
<evidence type="ECO:0000259" key="2">
    <source>
        <dbReference type="Pfam" id="PF05486"/>
    </source>
</evidence>
<feature type="region of interest" description="Disordered" evidence="1">
    <location>
        <begin position="84"/>
        <end position="127"/>
    </location>
</feature>
<dbReference type="GO" id="GO:0006614">
    <property type="term" value="P:SRP-dependent cotranslational protein targeting to membrane"/>
    <property type="evidence" value="ECO:0007669"/>
    <property type="project" value="InterPro"/>
</dbReference>
<gene>
    <name evidence="3" type="ORF">DACRYDRAFT_81265</name>
</gene>
<evidence type="ECO:0000313" key="3">
    <source>
        <dbReference type="EMBL" id="EJU00401.1"/>
    </source>
</evidence>
<dbReference type="InterPro" id="IPR009018">
    <property type="entry name" value="Signal_recog_particle_SRP9/14"/>
</dbReference>
<dbReference type="Gene3D" id="3.30.720.10">
    <property type="entry name" value="Signal recognition particle alu RNA binding heterodimer, srp9/1"/>
    <property type="match status" value="1"/>
</dbReference>
<dbReference type="InterPro" id="IPR039432">
    <property type="entry name" value="SRP9_dom"/>
</dbReference>
<keyword evidence="4" id="KW-1185">Reference proteome</keyword>
<dbReference type="AlphaFoldDB" id="M5FSI1"/>
<feature type="domain" description="SRP9" evidence="2">
    <location>
        <begin position="6"/>
        <end position="72"/>
    </location>
</feature>
<evidence type="ECO:0000313" key="4">
    <source>
        <dbReference type="Proteomes" id="UP000030653"/>
    </source>
</evidence>
<dbReference type="STRING" id="1858805.M5FSI1"/>
<dbReference type="Proteomes" id="UP000030653">
    <property type="component" value="Unassembled WGS sequence"/>
</dbReference>
<dbReference type="SUPFAM" id="SSF54762">
    <property type="entry name" value="Signal recognition particle alu RNA binding heterodimer, SRP9/14"/>
    <property type="match status" value="1"/>
</dbReference>
<dbReference type="FunFam" id="3.30.720.10:FF:000008">
    <property type="entry name" value="Unplaced genomic scaffold supercont1.11, whole genome shotgun sequence"/>
    <property type="match status" value="1"/>
</dbReference>
<protein>
    <submittedName>
        <fullName evidence="3">Signal recognition particle SRP9/SRP14 subunit</fullName>
    </submittedName>
</protein>
<dbReference type="Pfam" id="PF05486">
    <property type="entry name" value="SRP9-21"/>
    <property type="match status" value="1"/>
</dbReference>
<dbReference type="GO" id="GO:0008312">
    <property type="term" value="F:7S RNA binding"/>
    <property type="evidence" value="ECO:0007669"/>
    <property type="project" value="InterPro"/>
</dbReference>
<dbReference type="OMA" id="NTRYCVK"/>
<dbReference type="OrthoDB" id="360923at2759"/>